<dbReference type="InterPro" id="IPR001611">
    <property type="entry name" value="Leu-rich_rpt"/>
</dbReference>
<keyword evidence="1" id="KW-0433">Leucine-rich repeat</keyword>
<evidence type="ECO:0000256" key="2">
    <source>
        <dbReference type="ARBA" id="ARBA00022737"/>
    </source>
</evidence>
<gene>
    <name evidence="4" type="ORF">JR316_003627</name>
</gene>
<organism evidence="4">
    <name type="scientific">Psilocybe cubensis</name>
    <name type="common">Psychedelic mushroom</name>
    <name type="synonym">Stropharia cubensis</name>
    <dbReference type="NCBI Taxonomy" id="181762"/>
    <lineage>
        <taxon>Eukaryota</taxon>
        <taxon>Fungi</taxon>
        <taxon>Dikarya</taxon>
        <taxon>Basidiomycota</taxon>
        <taxon>Agaricomycotina</taxon>
        <taxon>Agaricomycetes</taxon>
        <taxon>Agaricomycetidae</taxon>
        <taxon>Agaricales</taxon>
        <taxon>Agaricineae</taxon>
        <taxon>Strophariaceae</taxon>
        <taxon>Psilocybe</taxon>
    </lineage>
</organism>
<evidence type="ECO:0000256" key="3">
    <source>
        <dbReference type="SAM" id="MobiDB-lite"/>
    </source>
</evidence>
<dbReference type="Pfam" id="PF13855">
    <property type="entry name" value="LRR_8"/>
    <property type="match status" value="1"/>
</dbReference>
<feature type="region of interest" description="Disordered" evidence="3">
    <location>
        <begin position="678"/>
        <end position="740"/>
    </location>
</feature>
<dbReference type="AlphaFoldDB" id="A0A8H7Y5H7"/>
<dbReference type="Gene3D" id="3.80.10.10">
    <property type="entry name" value="Ribonuclease Inhibitor"/>
    <property type="match status" value="1"/>
</dbReference>
<name>A0A8H7Y5H7_PSICU</name>
<comment type="caution">
    <text evidence="4">The sequence shown here is derived from an EMBL/GenBank/DDBJ whole genome shotgun (WGS) entry which is preliminary data.</text>
</comment>
<accession>A0A8H7Y5H7</accession>
<feature type="compositionally biased region" description="Low complexity" evidence="3">
    <location>
        <begin position="681"/>
        <end position="714"/>
    </location>
</feature>
<sequence length="947" mass="104659">MVTQDDDDRKPSTFTKPLSSVQITDALKRSSDDGVTIILSKLAVSEIGSREAKELVDAGQYDRHNSGSLVERLALGHNRLTTLPPEFALFTKLRYLNLKHNSFTAFPDVLTLLPSLDTLDLSHNRIKSLPTYPGNLTRLQVFSLSRNKITRLPSYITQFKKLEVFQIDRNPMEWPPRAVIHSFALQDIANGKDAIQGLFNWIESDGVMGKEYDDSGYGERPEWEDERPWQFPAHDYSDATPTPHARSFSIDSNTSISSIIESSRSGVEEQSHIKLRLKDGPNYADNFGSSSSGISRDAILDNFYASSPVETTLYHGHAEQDGITHNRTTSYASTLRKSSEGSVVGKKSMPDLRKLPKSSKSTGTSPEDRLPSRIPNLSKLFIDSQLPPPIPIRHDSASSSSPHNYPSSMYPAELHAEPVTPPYVTAERNSYFHRSSMIVMNQNLPKSLLSLLDSARTILFAMGQLYQTLEHYVHQGADERLSSIFKKVLDPANVNMLHLIRSLDRFDDVSQKTVPSPAVCRGLVECCRDTVTAFRKAVGLLVLQIGLDLTDDPRYIRWLILELYATTAELSFAWQAIVPEIESLKPYLYGSIFSNGSSYITSGGSDMAGTNSEEPSAVARLRPLESGFGAVRARTARRHAGSFSSKDVEIGKDLPSYDIVPNMSGGLATHTPMLRTPKRQATAPPITSPSSSASSYPFNPTSSHTGPSTSSYTPRHLRHASQNSLFESSHVSHSSSLEYPSSHQAANMDVLRAIQGAVDLAPTAWDQIEETLSAVIRSNHELKETLGRARAVTRRLSRHASDMSDGYAEVDIRLLREDAHLFLKTIVHLSNALKAHGSSHFIPPALKHNMVKLSNFTEDFAIMLHVSSISFTSRSRPPSTYFKFAAYNTNYHVVEDNLLGSSLSRSRSAQPSLNSPPPPPITSTKSSSISKRPWLVREASVDGSDPG</sequence>
<feature type="compositionally biased region" description="Low complexity" evidence="3">
    <location>
        <begin position="724"/>
        <end position="740"/>
    </location>
</feature>
<protein>
    <recommendedName>
        <fullName evidence="5">RAM signaling network component</fullName>
    </recommendedName>
</protein>
<feature type="compositionally biased region" description="Polar residues" evidence="3">
    <location>
        <begin position="325"/>
        <end position="336"/>
    </location>
</feature>
<feature type="compositionally biased region" description="Low complexity" evidence="3">
    <location>
        <begin position="904"/>
        <end position="913"/>
    </location>
</feature>
<evidence type="ECO:0008006" key="5">
    <source>
        <dbReference type="Google" id="ProtNLM"/>
    </source>
</evidence>
<dbReference type="InterPro" id="IPR003591">
    <property type="entry name" value="Leu-rich_rpt_typical-subtyp"/>
</dbReference>
<reference evidence="4" key="1">
    <citation type="submission" date="2021-02" db="EMBL/GenBank/DDBJ databases">
        <title>Psilocybe cubensis genome.</title>
        <authorList>
            <person name="Mckernan K.J."/>
            <person name="Crawford S."/>
            <person name="Trippe A."/>
            <person name="Kane L.T."/>
            <person name="Mclaughlin S."/>
        </authorList>
    </citation>
    <scope>NUCLEOTIDE SEQUENCE [LARGE SCALE GENOMIC DNA]</scope>
    <source>
        <strain evidence="4">MGC-MH-2018</strain>
    </source>
</reference>
<dbReference type="PANTHER" id="PTHR48051">
    <property type="match status" value="1"/>
</dbReference>
<dbReference type="GO" id="GO:0005737">
    <property type="term" value="C:cytoplasm"/>
    <property type="evidence" value="ECO:0007669"/>
    <property type="project" value="TreeGrafter"/>
</dbReference>
<dbReference type="SUPFAM" id="SSF52075">
    <property type="entry name" value="Outer arm dynein light chain 1"/>
    <property type="match status" value="1"/>
</dbReference>
<proteinExistence type="predicted"/>
<dbReference type="EMBL" id="JAFIQS010000003">
    <property type="protein sequence ID" value="KAG5171540.1"/>
    <property type="molecule type" value="Genomic_DNA"/>
</dbReference>
<feature type="region of interest" description="Disordered" evidence="3">
    <location>
        <begin position="316"/>
        <end position="374"/>
    </location>
</feature>
<evidence type="ECO:0000313" key="4">
    <source>
        <dbReference type="EMBL" id="KAG5171540.1"/>
    </source>
</evidence>
<dbReference type="InterPro" id="IPR019487">
    <property type="entry name" value="RAM_signalling_pathway_SOG2"/>
</dbReference>
<dbReference type="InterPro" id="IPR050216">
    <property type="entry name" value="LRR_domain-containing"/>
</dbReference>
<evidence type="ECO:0000256" key="1">
    <source>
        <dbReference type="ARBA" id="ARBA00022614"/>
    </source>
</evidence>
<feature type="region of interest" description="Disordered" evidence="3">
    <location>
        <begin position="904"/>
        <end position="947"/>
    </location>
</feature>
<dbReference type="PANTHER" id="PTHR48051:SF1">
    <property type="entry name" value="RAS SUPPRESSOR PROTEIN 1"/>
    <property type="match status" value="1"/>
</dbReference>
<dbReference type="SMART" id="SM00369">
    <property type="entry name" value="LRR_TYP"/>
    <property type="match status" value="4"/>
</dbReference>
<dbReference type="Pfam" id="PF10428">
    <property type="entry name" value="SOG2"/>
    <property type="match status" value="1"/>
</dbReference>
<keyword evidence="2" id="KW-0677">Repeat</keyword>
<feature type="compositionally biased region" description="Low complexity" evidence="3">
    <location>
        <begin position="922"/>
        <end position="933"/>
    </location>
</feature>
<dbReference type="PROSITE" id="PS51450">
    <property type="entry name" value="LRR"/>
    <property type="match status" value="2"/>
</dbReference>
<dbReference type="InterPro" id="IPR032675">
    <property type="entry name" value="LRR_dom_sf"/>
</dbReference>